<comment type="caution">
    <text evidence="2">The sequence shown here is derived from an EMBL/GenBank/DDBJ whole genome shotgun (WGS) entry which is preliminary data.</text>
</comment>
<gene>
    <name evidence="2" type="ORF">VP01_1288g1</name>
</gene>
<protein>
    <submittedName>
        <fullName evidence="2">Uncharacterized protein</fullName>
    </submittedName>
</protein>
<organism evidence="2 3">
    <name type="scientific">Puccinia sorghi</name>
    <dbReference type="NCBI Taxonomy" id="27349"/>
    <lineage>
        <taxon>Eukaryota</taxon>
        <taxon>Fungi</taxon>
        <taxon>Dikarya</taxon>
        <taxon>Basidiomycota</taxon>
        <taxon>Pucciniomycotina</taxon>
        <taxon>Pucciniomycetes</taxon>
        <taxon>Pucciniales</taxon>
        <taxon>Pucciniaceae</taxon>
        <taxon>Puccinia</taxon>
    </lineage>
</organism>
<reference evidence="2 3" key="1">
    <citation type="submission" date="2015-08" db="EMBL/GenBank/DDBJ databases">
        <title>Next Generation Sequencing and Analysis of the Genome of Puccinia sorghi L Schw, the Causal Agent of Maize Common Rust.</title>
        <authorList>
            <person name="Rochi L."/>
            <person name="Burguener G."/>
            <person name="Darino M."/>
            <person name="Turjanski A."/>
            <person name="Kreff E."/>
            <person name="Dieguez M.J."/>
            <person name="Sacco F."/>
        </authorList>
    </citation>
    <scope>NUCLEOTIDE SEQUENCE [LARGE SCALE GENOMIC DNA]</scope>
    <source>
        <strain evidence="2 3">RO10H11247</strain>
    </source>
</reference>
<name>A0A0L6VNK9_9BASI</name>
<keyword evidence="3" id="KW-1185">Reference proteome</keyword>
<feature type="region of interest" description="Disordered" evidence="1">
    <location>
        <begin position="1"/>
        <end position="56"/>
    </location>
</feature>
<proteinExistence type="predicted"/>
<feature type="compositionally biased region" description="Low complexity" evidence="1">
    <location>
        <begin position="85"/>
        <end position="113"/>
    </location>
</feature>
<dbReference type="AlphaFoldDB" id="A0A0L6VNK9"/>
<dbReference type="Proteomes" id="UP000037035">
    <property type="component" value="Unassembled WGS sequence"/>
</dbReference>
<dbReference type="OrthoDB" id="2498336at2759"/>
<feature type="compositionally biased region" description="Polar residues" evidence="1">
    <location>
        <begin position="1"/>
        <end position="22"/>
    </location>
</feature>
<dbReference type="EMBL" id="LAVV01003209">
    <property type="protein sequence ID" value="KNZ62299.1"/>
    <property type="molecule type" value="Genomic_DNA"/>
</dbReference>
<feature type="region of interest" description="Disordered" evidence="1">
    <location>
        <begin position="285"/>
        <end position="320"/>
    </location>
</feature>
<sequence>MPSNSNSTPSPKQRNRFISTLRRTLLPHPQLASPSTPPCSKPVSLPHLNPASNLSSFRNTDPGWALLFSQKNPFSLSLRSRDSHSSSPTSSGSSDLSTPSPSTRSTQPTPQQRRYAAIFSKITFSTAEFIEDRYVYSHSPVKPEGPMTVGGSEEETEPQGNLIPCPSFFAIPSSRQPSLDQSQMLTLPPQHRINWGEISGVPTPRPPLRSCFQEVFDLLDAGIADQSAGFLGQDDVSDHVEHDASSPSDLLRRGASSDLLKLPEVKFADAHPDLLGSSNESIYFAATDTSDNPTGNPSSPGSEPTQGNHSHSSEALQDPPTNITIHSFLCKLSASLRNDPTEFSPRISEWDGESRDFSWLHAADQLDPNEHNTTTNVTLYNPRSSAQLTHLSRFLKRSSVRVKNKPLKTSSHN</sequence>
<evidence type="ECO:0000313" key="3">
    <source>
        <dbReference type="Proteomes" id="UP000037035"/>
    </source>
</evidence>
<accession>A0A0L6VNK9</accession>
<feature type="region of interest" description="Disordered" evidence="1">
    <location>
        <begin position="77"/>
        <end position="113"/>
    </location>
</feature>
<evidence type="ECO:0000256" key="1">
    <source>
        <dbReference type="SAM" id="MobiDB-lite"/>
    </source>
</evidence>
<evidence type="ECO:0000313" key="2">
    <source>
        <dbReference type="EMBL" id="KNZ62299.1"/>
    </source>
</evidence>
<dbReference type="VEuPathDB" id="FungiDB:VP01_1288g1"/>